<protein>
    <submittedName>
        <fullName evidence="2">Zinc finger CCCH domain-containing protein 48-like isoform X1</fullName>
    </submittedName>
</protein>
<dbReference type="AlphaFoldDB" id="A0A9C6TKJ2"/>
<dbReference type="KEGG" id="adu:127745820"/>
<accession>A0A9C6TKJ2</accession>
<keyword evidence="1" id="KW-1185">Reference proteome</keyword>
<organism evidence="1 2">
    <name type="scientific">Arachis duranensis</name>
    <name type="common">Wild peanut</name>
    <dbReference type="NCBI Taxonomy" id="130453"/>
    <lineage>
        <taxon>Eukaryota</taxon>
        <taxon>Viridiplantae</taxon>
        <taxon>Streptophyta</taxon>
        <taxon>Embryophyta</taxon>
        <taxon>Tracheophyta</taxon>
        <taxon>Spermatophyta</taxon>
        <taxon>Magnoliopsida</taxon>
        <taxon>eudicotyledons</taxon>
        <taxon>Gunneridae</taxon>
        <taxon>Pentapetalae</taxon>
        <taxon>rosids</taxon>
        <taxon>fabids</taxon>
        <taxon>Fabales</taxon>
        <taxon>Fabaceae</taxon>
        <taxon>Papilionoideae</taxon>
        <taxon>50 kb inversion clade</taxon>
        <taxon>dalbergioids sensu lato</taxon>
        <taxon>Dalbergieae</taxon>
        <taxon>Pterocarpus clade</taxon>
        <taxon>Arachis</taxon>
    </lineage>
</organism>
<gene>
    <name evidence="2" type="primary">LOC127745820</name>
</gene>
<evidence type="ECO:0000313" key="1">
    <source>
        <dbReference type="Proteomes" id="UP000515211"/>
    </source>
</evidence>
<proteinExistence type="predicted"/>
<reference evidence="1" key="1">
    <citation type="journal article" date="2016" name="Nat. Genet.">
        <title>The genome sequences of Arachis duranensis and Arachis ipaensis, the diploid ancestors of cultivated peanut.</title>
        <authorList>
            <person name="Bertioli D.J."/>
            <person name="Cannon S.B."/>
            <person name="Froenicke L."/>
            <person name="Huang G."/>
            <person name="Farmer A.D."/>
            <person name="Cannon E.K."/>
            <person name="Liu X."/>
            <person name="Gao D."/>
            <person name="Clevenger J."/>
            <person name="Dash S."/>
            <person name="Ren L."/>
            <person name="Moretzsohn M.C."/>
            <person name="Shirasawa K."/>
            <person name="Huang W."/>
            <person name="Vidigal B."/>
            <person name="Abernathy B."/>
            <person name="Chu Y."/>
            <person name="Niederhuth C.E."/>
            <person name="Umale P."/>
            <person name="Araujo A.C."/>
            <person name="Kozik A."/>
            <person name="Kim K.D."/>
            <person name="Burow M.D."/>
            <person name="Varshney R.K."/>
            <person name="Wang X."/>
            <person name="Zhang X."/>
            <person name="Barkley N."/>
            <person name="Guimaraes P.M."/>
            <person name="Isobe S."/>
            <person name="Guo B."/>
            <person name="Liao B."/>
            <person name="Stalker H.T."/>
            <person name="Schmitz R.J."/>
            <person name="Scheffler B.E."/>
            <person name="Leal-Bertioli S.C."/>
            <person name="Xun X."/>
            <person name="Jackson S.A."/>
            <person name="Michelmore R."/>
            <person name="Ozias-Akins P."/>
        </authorList>
    </citation>
    <scope>NUCLEOTIDE SEQUENCE [LARGE SCALE GENOMIC DNA]</scope>
    <source>
        <strain evidence="1">cv. V14167</strain>
    </source>
</reference>
<evidence type="ECO:0000313" key="2">
    <source>
        <dbReference type="RefSeq" id="XP_052115690.1"/>
    </source>
</evidence>
<dbReference type="GeneID" id="127745820"/>
<dbReference type="Proteomes" id="UP000515211">
    <property type="component" value="Chromosome 3"/>
</dbReference>
<name>A0A9C6TKJ2_ARADU</name>
<reference evidence="2" key="2">
    <citation type="submission" date="2025-08" db="UniProtKB">
        <authorList>
            <consortium name="RefSeq"/>
        </authorList>
    </citation>
    <scope>IDENTIFICATION</scope>
    <source>
        <tissue evidence="2">Whole plant</tissue>
    </source>
</reference>
<dbReference type="RefSeq" id="XP_052115690.1">
    <property type="nucleotide sequence ID" value="XM_052259730.1"/>
</dbReference>
<sequence>MMTAITLQVCTEKGFLKVAYTHDEKNAIVGLYGITDSYAKLISFYSCNDNSVCMYELRTWVTIKLASSCLANFVVFRESSHVFTNSSLMEMELIC</sequence>